<dbReference type="Proteomes" id="UP000605992">
    <property type="component" value="Unassembled WGS sequence"/>
</dbReference>
<protein>
    <submittedName>
        <fullName evidence="1">Uncharacterized protein</fullName>
    </submittedName>
</protein>
<keyword evidence="2" id="KW-1185">Reference proteome</keyword>
<sequence length="140" mass="15529">MIGDFIFNVVASWLGGLLARRRGWRLPRAVWRPDGSVTLPGLAHGFDVPSYAAHRGWIGGHVTIAPDVITHSIDADGKLSRRTIPLRDAAVTIRPPTDEEFPSVLNRTVVCISLPDGRPFKIAIDPAYDRVLQLFRVPRE</sequence>
<comment type="caution">
    <text evidence="1">The sequence shown here is derived from an EMBL/GenBank/DDBJ whole genome shotgun (WGS) entry which is preliminary data.</text>
</comment>
<name>A0A8J3XTT2_9ACTN</name>
<organism evidence="1 2">
    <name type="scientific">Planotetraspora thailandica</name>
    <dbReference type="NCBI Taxonomy" id="487172"/>
    <lineage>
        <taxon>Bacteria</taxon>
        <taxon>Bacillati</taxon>
        <taxon>Actinomycetota</taxon>
        <taxon>Actinomycetes</taxon>
        <taxon>Streptosporangiales</taxon>
        <taxon>Streptosporangiaceae</taxon>
        <taxon>Planotetraspora</taxon>
    </lineage>
</organism>
<evidence type="ECO:0000313" key="2">
    <source>
        <dbReference type="Proteomes" id="UP000605992"/>
    </source>
</evidence>
<proteinExistence type="predicted"/>
<accession>A0A8J3XTT2</accession>
<dbReference type="AlphaFoldDB" id="A0A8J3XTT2"/>
<evidence type="ECO:0000313" key="1">
    <source>
        <dbReference type="EMBL" id="GII54682.1"/>
    </source>
</evidence>
<dbReference type="RefSeq" id="WP_203944898.1">
    <property type="nucleotide sequence ID" value="NZ_BOOR01000019.1"/>
</dbReference>
<gene>
    <name evidence="1" type="ORF">Pth03_30710</name>
</gene>
<dbReference type="EMBL" id="BOOR01000019">
    <property type="protein sequence ID" value="GII54682.1"/>
    <property type="molecule type" value="Genomic_DNA"/>
</dbReference>
<reference evidence="1" key="1">
    <citation type="submission" date="2021-01" db="EMBL/GenBank/DDBJ databases">
        <title>Whole genome shotgun sequence of Planotetraspora thailandica NBRC 104271.</title>
        <authorList>
            <person name="Komaki H."/>
            <person name="Tamura T."/>
        </authorList>
    </citation>
    <scope>NUCLEOTIDE SEQUENCE</scope>
    <source>
        <strain evidence="1">NBRC 104271</strain>
    </source>
</reference>